<dbReference type="AlphaFoldDB" id="A0A822Y712"/>
<comment type="caution">
    <text evidence="1">The sequence shown here is derived from an EMBL/GenBank/DDBJ whole genome shotgun (WGS) entry which is preliminary data.</text>
</comment>
<dbReference type="EMBL" id="DUZY01000002">
    <property type="protein sequence ID" value="DAD27391.1"/>
    <property type="molecule type" value="Genomic_DNA"/>
</dbReference>
<gene>
    <name evidence="1" type="ORF">HUJ06_028859</name>
</gene>
<proteinExistence type="predicted"/>
<dbReference type="Proteomes" id="UP000607653">
    <property type="component" value="Unassembled WGS sequence"/>
</dbReference>
<accession>A0A822Y712</accession>
<keyword evidence="2" id="KW-1185">Reference proteome</keyword>
<organism evidence="1 2">
    <name type="scientific">Nelumbo nucifera</name>
    <name type="common">Sacred lotus</name>
    <dbReference type="NCBI Taxonomy" id="4432"/>
    <lineage>
        <taxon>Eukaryota</taxon>
        <taxon>Viridiplantae</taxon>
        <taxon>Streptophyta</taxon>
        <taxon>Embryophyta</taxon>
        <taxon>Tracheophyta</taxon>
        <taxon>Spermatophyta</taxon>
        <taxon>Magnoliopsida</taxon>
        <taxon>Proteales</taxon>
        <taxon>Nelumbonaceae</taxon>
        <taxon>Nelumbo</taxon>
    </lineage>
</organism>
<sequence length="117" mass="13353">MSSHGQSEEFRGTPGDHGQIASLKLTGPCALFMGPEDIFRPYTMNATVQLSFVYVFFNSVLPLIHDIIFGFSLDSLRVSGLVLFCIDNQILWQKDSEEIIRSLCYLFRFLMPRKDII</sequence>
<evidence type="ECO:0000313" key="2">
    <source>
        <dbReference type="Proteomes" id="UP000607653"/>
    </source>
</evidence>
<name>A0A822Y712_NELNU</name>
<evidence type="ECO:0000313" key="1">
    <source>
        <dbReference type="EMBL" id="DAD27391.1"/>
    </source>
</evidence>
<protein>
    <submittedName>
        <fullName evidence="1">Uncharacterized protein</fullName>
    </submittedName>
</protein>
<reference evidence="1 2" key="1">
    <citation type="journal article" date="2020" name="Mol. Biol. Evol.">
        <title>Distinct Expression and Methylation Patterns for Genes with Different Fates following a Single Whole-Genome Duplication in Flowering Plants.</title>
        <authorList>
            <person name="Shi T."/>
            <person name="Rahmani R.S."/>
            <person name="Gugger P.F."/>
            <person name="Wang M."/>
            <person name="Li H."/>
            <person name="Zhang Y."/>
            <person name="Li Z."/>
            <person name="Wang Q."/>
            <person name="Van de Peer Y."/>
            <person name="Marchal K."/>
            <person name="Chen J."/>
        </authorList>
    </citation>
    <scope>NUCLEOTIDE SEQUENCE [LARGE SCALE GENOMIC DNA]</scope>
    <source>
        <tissue evidence="1">Leaf</tissue>
    </source>
</reference>